<keyword evidence="2" id="KW-1185">Reference proteome</keyword>
<reference evidence="1" key="1">
    <citation type="submission" date="2022-03" db="EMBL/GenBank/DDBJ databases">
        <authorList>
            <person name="Lindestad O."/>
        </authorList>
    </citation>
    <scope>NUCLEOTIDE SEQUENCE</scope>
</reference>
<dbReference type="AlphaFoldDB" id="A0A8S4QKV4"/>
<sequence>NRWYSSLSYRHPTPQTSANMGDFENAVGDFHLEALRYRRALGLNFWQPLR</sequence>
<gene>
    <name evidence="1" type="primary">jg25795</name>
    <name evidence="1" type="ORF">PAEG_LOCUS3796</name>
</gene>
<feature type="non-terminal residue" evidence="1">
    <location>
        <position position="1"/>
    </location>
</feature>
<protein>
    <submittedName>
        <fullName evidence="1">Jg25795 protein</fullName>
    </submittedName>
</protein>
<organism evidence="1 2">
    <name type="scientific">Pararge aegeria aegeria</name>
    <dbReference type="NCBI Taxonomy" id="348720"/>
    <lineage>
        <taxon>Eukaryota</taxon>
        <taxon>Metazoa</taxon>
        <taxon>Ecdysozoa</taxon>
        <taxon>Arthropoda</taxon>
        <taxon>Hexapoda</taxon>
        <taxon>Insecta</taxon>
        <taxon>Pterygota</taxon>
        <taxon>Neoptera</taxon>
        <taxon>Endopterygota</taxon>
        <taxon>Lepidoptera</taxon>
        <taxon>Glossata</taxon>
        <taxon>Ditrysia</taxon>
        <taxon>Papilionoidea</taxon>
        <taxon>Nymphalidae</taxon>
        <taxon>Satyrinae</taxon>
        <taxon>Satyrini</taxon>
        <taxon>Parargina</taxon>
        <taxon>Pararge</taxon>
    </lineage>
</organism>
<name>A0A8S4QKV4_9NEOP</name>
<accession>A0A8S4QKV4</accession>
<evidence type="ECO:0000313" key="1">
    <source>
        <dbReference type="EMBL" id="CAH2215710.1"/>
    </source>
</evidence>
<dbReference type="EMBL" id="CAKXAJ010012461">
    <property type="protein sequence ID" value="CAH2215710.1"/>
    <property type="molecule type" value="Genomic_DNA"/>
</dbReference>
<dbReference type="Proteomes" id="UP000838756">
    <property type="component" value="Unassembled WGS sequence"/>
</dbReference>
<evidence type="ECO:0000313" key="2">
    <source>
        <dbReference type="Proteomes" id="UP000838756"/>
    </source>
</evidence>
<proteinExistence type="predicted"/>
<comment type="caution">
    <text evidence="1">The sequence shown here is derived from an EMBL/GenBank/DDBJ whole genome shotgun (WGS) entry which is preliminary data.</text>
</comment>